<feature type="region of interest" description="Disordered" evidence="1">
    <location>
        <begin position="440"/>
        <end position="489"/>
    </location>
</feature>
<dbReference type="InterPro" id="IPR000953">
    <property type="entry name" value="Chromo/chromo_shadow_dom"/>
</dbReference>
<dbReference type="InterPro" id="IPR001584">
    <property type="entry name" value="Integrase_cat-core"/>
</dbReference>
<dbReference type="GO" id="GO:0003676">
    <property type="term" value="F:nucleic acid binding"/>
    <property type="evidence" value="ECO:0007669"/>
    <property type="project" value="InterPro"/>
</dbReference>
<evidence type="ECO:0000259" key="3">
    <source>
        <dbReference type="PROSITE" id="PS50994"/>
    </source>
</evidence>
<dbReference type="AlphaFoldDB" id="A0A9W6U6L2"/>
<evidence type="ECO:0000256" key="1">
    <source>
        <dbReference type="SAM" id="MobiDB-lite"/>
    </source>
</evidence>
<dbReference type="PROSITE" id="PS50994">
    <property type="entry name" value="INTEGRASE"/>
    <property type="match status" value="1"/>
</dbReference>
<protein>
    <submittedName>
        <fullName evidence="4">Unnamed protein product</fullName>
    </submittedName>
</protein>
<dbReference type="InterPro" id="IPR012337">
    <property type="entry name" value="RNaseH-like_sf"/>
</dbReference>
<dbReference type="InterPro" id="IPR050951">
    <property type="entry name" value="Retrovirus_Pol_polyprotein"/>
</dbReference>
<feature type="compositionally biased region" description="Basic and acidic residues" evidence="1">
    <location>
        <begin position="443"/>
        <end position="453"/>
    </location>
</feature>
<evidence type="ECO:0000259" key="2">
    <source>
        <dbReference type="PROSITE" id="PS50013"/>
    </source>
</evidence>
<dbReference type="OrthoDB" id="124152at2759"/>
<evidence type="ECO:0000313" key="5">
    <source>
        <dbReference type="Proteomes" id="UP001165083"/>
    </source>
</evidence>
<dbReference type="Gene3D" id="3.30.420.10">
    <property type="entry name" value="Ribonuclease H-like superfamily/Ribonuclease H"/>
    <property type="match status" value="1"/>
</dbReference>
<dbReference type="GO" id="GO:0015074">
    <property type="term" value="P:DNA integration"/>
    <property type="evidence" value="ECO:0007669"/>
    <property type="project" value="InterPro"/>
</dbReference>
<dbReference type="InterPro" id="IPR016197">
    <property type="entry name" value="Chromo-like_dom_sf"/>
</dbReference>
<organism evidence="4 5">
    <name type="scientific">Phytophthora lilii</name>
    <dbReference type="NCBI Taxonomy" id="2077276"/>
    <lineage>
        <taxon>Eukaryota</taxon>
        <taxon>Sar</taxon>
        <taxon>Stramenopiles</taxon>
        <taxon>Oomycota</taxon>
        <taxon>Peronosporomycetes</taxon>
        <taxon>Peronosporales</taxon>
        <taxon>Peronosporaceae</taxon>
        <taxon>Phytophthora</taxon>
    </lineage>
</organism>
<dbReference type="Proteomes" id="UP001165083">
    <property type="component" value="Unassembled WGS sequence"/>
</dbReference>
<sequence length="489" mass="55753">MIVAHCGSQGHRGVNAMIQELEGFFDISNVQVKARAFCASCLLCCHVKGGNIIPRPYGELYRSSDRNEALHMDYLYVGKYDDTSDYILVLKDDYSHFCELIPCKNATALIAAESILQWSMRFGTPKILISDTASHFKNELLAELCRCTHTEQNFMVAYCPWINDSIEGTNRDILQVLRVMILEFKLKQAQWIDILPLVQANLNQTPAQCLANLFPIEVFTGMERPSPLQSIAVSSGTDKEQVVTLNDFSASIQEKLTALRQTMHIMHKKITTAKTKQTNRNQRNQRVAPPVNFHVGGYVLWPRVESRIKSNKLSVKWVGPFRVIRAKPNSCTVEHLLNGSIRDVHASRLKHYADSSFEVTEEVVEHIANQDIYLAVHEFVEHRRSHQHGYEILVAWEGLEEIESSWEPIKTMHEDVKVKLQQYVDQVGDPQLAAHMRKINSGSRDHGGHERPMDLVQPTPEVPVPSTHKQRKQRLSRKSRATAKHMPQH</sequence>
<dbReference type="EMBL" id="BSXW01000599">
    <property type="protein sequence ID" value="GMF26330.1"/>
    <property type="molecule type" value="Genomic_DNA"/>
</dbReference>
<keyword evidence="5" id="KW-1185">Reference proteome</keyword>
<dbReference type="SUPFAM" id="SSF54160">
    <property type="entry name" value="Chromo domain-like"/>
    <property type="match status" value="1"/>
</dbReference>
<dbReference type="PANTHER" id="PTHR37984:SF5">
    <property type="entry name" value="PROTEIN NYNRIN-LIKE"/>
    <property type="match status" value="1"/>
</dbReference>
<accession>A0A9W6U6L2</accession>
<gene>
    <name evidence="4" type="ORF">Plil01_001095000</name>
</gene>
<feature type="domain" description="Integrase catalytic" evidence="3">
    <location>
        <begin position="52"/>
        <end position="223"/>
    </location>
</feature>
<name>A0A9W6U6L2_9STRA</name>
<feature type="compositionally biased region" description="Basic residues" evidence="1">
    <location>
        <begin position="468"/>
        <end position="489"/>
    </location>
</feature>
<dbReference type="Gene3D" id="2.40.50.40">
    <property type="match status" value="1"/>
</dbReference>
<reference evidence="4" key="1">
    <citation type="submission" date="2023-04" db="EMBL/GenBank/DDBJ databases">
        <title>Phytophthora lilii NBRC 32176.</title>
        <authorList>
            <person name="Ichikawa N."/>
            <person name="Sato H."/>
            <person name="Tonouchi N."/>
        </authorList>
    </citation>
    <scope>NUCLEOTIDE SEQUENCE</scope>
    <source>
        <strain evidence="4">NBRC 32176</strain>
    </source>
</reference>
<dbReference type="PANTHER" id="PTHR37984">
    <property type="entry name" value="PROTEIN CBG26694"/>
    <property type="match status" value="1"/>
</dbReference>
<dbReference type="InterPro" id="IPR036397">
    <property type="entry name" value="RNaseH_sf"/>
</dbReference>
<evidence type="ECO:0000313" key="4">
    <source>
        <dbReference type="EMBL" id="GMF26330.1"/>
    </source>
</evidence>
<comment type="caution">
    <text evidence="4">The sequence shown here is derived from an EMBL/GenBank/DDBJ whole genome shotgun (WGS) entry which is preliminary data.</text>
</comment>
<dbReference type="PROSITE" id="PS50013">
    <property type="entry name" value="CHROMO_2"/>
    <property type="match status" value="1"/>
</dbReference>
<feature type="domain" description="Chromo" evidence="2">
    <location>
        <begin position="374"/>
        <end position="423"/>
    </location>
</feature>
<proteinExistence type="predicted"/>
<dbReference type="SUPFAM" id="SSF53098">
    <property type="entry name" value="Ribonuclease H-like"/>
    <property type="match status" value="1"/>
</dbReference>